<dbReference type="AlphaFoldDB" id="A0A6H3F9L2"/>
<gene>
    <name evidence="3" type="ORF">EB812_05585</name>
</gene>
<dbReference type="Proteomes" id="UP000292919">
    <property type="component" value="Unassembled WGS sequence"/>
</dbReference>
<feature type="region of interest" description="Disordered" evidence="1">
    <location>
        <begin position="89"/>
        <end position="116"/>
    </location>
</feature>
<keyword evidence="2" id="KW-0732">Signal</keyword>
<evidence type="ECO:0000313" key="3">
    <source>
        <dbReference type="EMBL" id="TBH80603.1"/>
    </source>
</evidence>
<feature type="compositionally biased region" description="Low complexity" evidence="1">
    <location>
        <begin position="187"/>
        <end position="206"/>
    </location>
</feature>
<feature type="compositionally biased region" description="Basic residues" evidence="1">
    <location>
        <begin position="92"/>
        <end position="105"/>
    </location>
</feature>
<dbReference type="RefSeq" id="WP_118230472.1">
    <property type="nucleotide sequence ID" value="NZ_DBFBQU010000051.1"/>
</dbReference>
<feature type="signal peptide" evidence="2">
    <location>
        <begin position="1"/>
        <end position="25"/>
    </location>
</feature>
<dbReference type="EMBL" id="SIXC01000005">
    <property type="protein sequence ID" value="TBH80603.1"/>
    <property type="molecule type" value="Genomic_DNA"/>
</dbReference>
<comment type="caution">
    <text evidence="3">The sequence shown here is derived from an EMBL/GenBank/DDBJ whole genome shotgun (WGS) entry which is preliminary data.</text>
</comment>
<feature type="compositionally biased region" description="Low complexity" evidence="1">
    <location>
        <begin position="157"/>
        <end position="171"/>
    </location>
</feature>
<feature type="chain" id="PRO_5026118760" evidence="2">
    <location>
        <begin position="26"/>
        <end position="228"/>
    </location>
</feature>
<feature type="compositionally biased region" description="Low complexity" evidence="1">
    <location>
        <begin position="106"/>
        <end position="116"/>
    </location>
</feature>
<proteinExistence type="predicted"/>
<sequence length="228" mass="23167">MRLLCRTLWAGLLALVVCPAPSAFAVEAYTLPPARTPAGQTNLTRIWTDKGGARLYWNTLVDPLQIRMAGARFDDPAAVPELRLTPPEIKPVPRRYRNGHKKVQARKAAPATVPRVAAPKGVGSAALMPPVGEKAAPAAAPARNAASVSGALSASDASNSGRPAAAPASGATPLPYPGSRAWMEKNATPPALPGSAASGQAAGASTPLPPPLSATPPESTPPAGTAPH</sequence>
<reference evidence="3 4" key="1">
    <citation type="submission" date="2018-12" db="EMBL/GenBank/DDBJ databases">
        <title>First genome draft of Desulfovibrio legallis sp. nov.</title>
        <authorList>
            <person name="Ben Dhia O."/>
            <person name="Najjari A."/>
            <person name="Ferjani R."/>
            <person name="Fhoula I."/>
            <person name="Fardeau M.-L."/>
            <person name="Boudabbous A."/>
            <person name="Ouzari H.I."/>
        </authorList>
    </citation>
    <scope>NUCLEOTIDE SEQUENCE [LARGE SCALE GENOMIC DNA]</scope>
    <source>
        <strain evidence="3 4">H1T</strain>
    </source>
</reference>
<feature type="region of interest" description="Disordered" evidence="1">
    <location>
        <begin position="153"/>
        <end position="228"/>
    </location>
</feature>
<name>A0A6H3F9L2_9BACT</name>
<feature type="compositionally biased region" description="Pro residues" evidence="1">
    <location>
        <begin position="207"/>
        <end position="220"/>
    </location>
</feature>
<evidence type="ECO:0000313" key="4">
    <source>
        <dbReference type="Proteomes" id="UP000292919"/>
    </source>
</evidence>
<keyword evidence="4" id="KW-1185">Reference proteome</keyword>
<accession>A0A6H3F9L2</accession>
<evidence type="ECO:0000256" key="2">
    <source>
        <dbReference type="SAM" id="SignalP"/>
    </source>
</evidence>
<organism evidence="3 4">
    <name type="scientific">Desulfovibrio legallii</name>
    <dbReference type="NCBI Taxonomy" id="571438"/>
    <lineage>
        <taxon>Bacteria</taxon>
        <taxon>Pseudomonadati</taxon>
        <taxon>Thermodesulfobacteriota</taxon>
        <taxon>Desulfovibrionia</taxon>
        <taxon>Desulfovibrionales</taxon>
        <taxon>Desulfovibrionaceae</taxon>
        <taxon>Desulfovibrio</taxon>
    </lineage>
</organism>
<evidence type="ECO:0000256" key="1">
    <source>
        <dbReference type="SAM" id="MobiDB-lite"/>
    </source>
</evidence>
<protein>
    <submittedName>
        <fullName evidence="3">Uncharacterized protein</fullName>
    </submittedName>
</protein>